<organism evidence="1 2">
    <name type="scientific">Seriola dumerili</name>
    <name type="common">Greater amberjack</name>
    <name type="synonym">Caranx dumerili</name>
    <dbReference type="NCBI Taxonomy" id="41447"/>
    <lineage>
        <taxon>Eukaryota</taxon>
        <taxon>Metazoa</taxon>
        <taxon>Chordata</taxon>
        <taxon>Craniata</taxon>
        <taxon>Vertebrata</taxon>
        <taxon>Euteleostomi</taxon>
        <taxon>Actinopterygii</taxon>
        <taxon>Neopterygii</taxon>
        <taxon>Teleostei</taxon>
        <taxon>Neoteleostei</taxon>
        <taxon>Acanthomorphata</taxon>
        <taxon>Carangaria</taxon>
        <taxon>Carangiformes</taxon>
        <taxon>Carangidae</taxon>
        <taxon>Seriola</taxon>
    </lineage>
</organism>
<protein>
    <submittedName>
        <fullName evidence="1">Uncharacterized protein</fullName>
    </submittedName>
</protein>
<name>A0A3B4UV56_SERDU</name>
<reference evidence="1" key="2">
    <citation type="submission" date="2025-09" db="UniProtKB">
        <authorList>
            <consortium name="Ensembl"/>
        </authorList>
    </citation>
    <scope>IDENTIFICATION</scope>
</reference>
<proteinExistence type="predicted"/>
<sequence>SRSGRISDVLCDVSKSRDSFHILTTVHDGYLFISGDLMKPRSWMLSIGKNVVMGPHDNILSGLAALFASFYNLNLQYPEDSSCTLEFIQRSPDINALLII</sequence>
<dbReference type="Proteomes" id="UP000261420">
    <property type="component" value="Unplaced"/>
</dbReference>
<accession>A0A3B4UV56</accession>
<evidence type="ECO:0000313" key="1">
    <source>
        <dbReference type="Ensembl" id="ENSSDUP00000022353.1"/>
    </source>
</evidence>
<dbReference type="Ensembl" id="ENSSDUT00000022763.1">
    <property type="protein sequence ID" value="ENSSDUP00000022353.1"/>
    <property type="gene ID" value="ENSSDUG00000016274.1"/>
</dbReference>
<dbReference type="AlphaFoldDB" id="A0A3B4UV56"/>
<reference evidence="1" key="1">
    <citation type="submission" date="2025-08" db="UniProtKB">
        <authorList>
            <consortium name="Ensembl"/>
        </authorList>
    </citation>
    <scope>IDENTIFICATION</scope>
</reference>
<dbReference type="GeneTree" id="ENSGT00940000181211"/>
<evidence type="ECO:0000313" key="2">
    <source>
        <dbReference type="Proteomes" id="UP000261420"/>
    </source>
</evidence>
<keyword evidence="2" id="KW-1185">Reference proteome</keyword>